<evidence type="ECO:0000256" key="10">
    <source>
        <dbReference type="ARBA" id="ARBA00023157"/>
    </source>
</evidence>
<dbReference type="GO" id="GO:0005576">
    <property type="term" value="C:extracellular region"/>
    <property type="evidence" value="ECO:0007669"/>
    <property type="project" value="UniProtKB-SubCell"/>
</dbReference>
<dbReference type="InterPro" id="IPR049892">
    <property type="entry name" value="AA9"/>
</dbReference>
<comment type="similarity">
    <text evidence="13">Belongs to the polysaccharide monooxygenase AA9 family.</text>
</comment>
<keyword evidence="6" id="KW-0136">Cellulose degradation</keyword>
<dbReference type="Pfam" id="PF03443">
    <property type="entry name" value="AA9"/>
    <property type="match status" value="1"/>
</dbReference>
<organism evidence="19 20">
    <name type="scientific">Mycena belliarum</name>
    <dbReference type="NCBI Taxonomy" id="1033014"/>
    <lineage>
        <taxon>Eukaryota</taxon>
        <taxon>Fungi</taxon>
        <taxon>Dikarya</taxon>
        <taxon>Basidiomycota</taxon>
        <taxon>Agaricomycotina</taxon>
        <taxon>Agaricomycetes</taxon>
        <taxon>Agaricomycetidae</taxon>
        <taxon>Agaricales</taxon>
        <taxon>Marasmiineae</taxon>
        <taxon>Mycenaceae</taxon>
        <taxon>Mycena</taxon>
    </lineage>
</organism>
<comment type="subcellular location">
    <subcellularLocation>
        <location evidence="2">Secreted</location>
    </subcellularLocation>
</comment>
<reference evidence="19" key="1">
    <citation type="submission" date="2023-03" db="EMBL/GenBank/DDBJ databases">
        <title>Massive genome expansion in bonnet fungi (Mycena s.s.) driven by repeated elements and novel gene families across ecological guilds.</title>
        <authorList>
            <consortium name="Lawrence Berkeley National Laboratory"/>
            <person name="Harder C.B."/>
            <person name="Miyauchi S."/>
            <person name="Viragh M."/>
            <person name="Kuo A."/>
            <person name="Thoen E."/>
            <person name="Andreopoulos B."/>
            <person name="Lu D."/>
            <person name="Skrede I."/>
            <person name="Drula E."/>
            <person name="Henrissat B."/>
            <person name="Morin E."/>
            <person name="Kohler A."/>
            <person name="Barry K."/>
            <person name="LaButti K."/>
            <person name="Morin E."/>
            <person name="Salamov A."/>
            <person name="Lipzen A."/>
            <person name="Mereny Z."/>
            <person name="Hegedus B."/>
            <person name="Baldrian P."/>
            <person name="Stursova M."/>
            <person name="Weitz H."/>
            <person name="Taylor A."/>
            <person name="Grigoriev I.V."/>
            <person name="Nagy L.G."/>
            <person name="Martin F."/>
            <person name="Kauserud H."/>
        </authorList>
    </citation>
    <scope>NUCLEOTIDE SEQUENCE</scope>
    <source>
        <strain evidence="19">CBHHK173m</strain>
    </source>
</reference>
<feature type="chain" id="PRO_5042010340" description="lytic cellulose monooxygenase (C4-dehydrogenating)" evidence="17">
    <location>
        <begin position="20"/>
        <end position="328"/>
    </location>
</feature>
<keyword evidence="19" id="KW-0378">Hydrolase</keyword>
<evidence type="ECO:0000256" key="13">
    <source>
        <dbReference type="ARBA" id="ARBA00044502"/>
    </source>
</evidence>
<dbReference type="GO" id="GO:0046872">
    <property type="term" value="F:metal ion binding"/>
    <property type="evidence" value="ECO:0007669"/>
    <property type="project" value="UniProtKB-KW"/>
</dbReference>
<dbReference type="EC" id="1.14.99.56" evidence="15"/>
<dbReference type="PROSITE" id="PS00562">
    <property type="entry name" value="CBM1_1"/>
    <property type="match status" value="1"/>
</dbReference>
<keyword evidence="7" id="KW-0560">Oxidoreductase</keyword>
<dbReference type="AlphaFoldDB" id="A0AAD6UG36"/>
<proteinExistence type="inferred from homology"/>
<dbReference type="Proteomes" id="UP001222325">
    <property type="component" value="Unassembled WGS sequence"/>
</dbReference>
<evidence type="ECO:0000256" key="2">
    <source>
        <dbReference type="ARBA" id="ARBA00004613"/>
    </source>
</evidence>
<evidence type="ECO:0000313" key="19">
    <source>
        <dbReference type="EMBL" id="KAJ7101355.1"/>
    </source>
</evidence>
<evidence type="ECO:0000256" key="15">
    <source>
        <dbReference type="ARBA" id="ARBA00047174"/>
    </source>
</evidence>
<dbReference type="InterPro" id="IPR035971">
    <property type="entry name" value="CBD_sf"/>
</dbReference>
<keyword evidence="3" id="KW-0964">Secreted</keyword>
<comment type="caution">
    <text evidence="19">The sequence shown here is derived from an EMBL/GenBank/DDBJ whole genome shotgun (WGS) entry which is preliminary data.</text>
</comment>
<sequence>MKSLSAFAAVAALVVGVSAHYTLPNFIVDGANTSTWQYVRQTNNWQDLNPLTDVTSTDVRCYDSLEPGTASTVSVAAGSTVGFTVVGNPSNLYHDGVLNVYMAKAPSDTDVSKWDGSGNVWFKVHEIPAVTDGGKTITFPATGLTQVTFTIPSATPSGQYLIRVEHIALHVASSFAGAQFYIACAQVQVTNGGTGTPGPLVAFPGAYTGNVRLKAKGYEPGIMINIYWPIPTTYIQPGPAVWTGSGTGSGSTTAGATTTTAGATTTTKATTTTSKASTTAATTTTSAPASGTGAPQFGQCGGQGWAGATTCLSPFKCTVVNTFYSQCL</sequence>
<feature type="signal peptide" evidence="17">
    <location>
        <begin position="1"/>
        <end position="19"/>
    </location>
</feature>
<dbReference type="Pfam" id="PF00734">
    <property type="entry name" value="CBM_1"/>
    <property type="match status" value="1"/>
</dbReference>
<evidence type="ECO:0000256" key="1">
    <source>
        <dbReference type="ARBA" id="ARBA00001973"/>
    </source>
</evidence>
<evidence type="ECO:0000256" key="9">
    <source>
        <dbReference type="ARBA" id="ARBA00023033"/>
    </source>
</evidence>
<evidence type="ECO:0000256" key="14">
    <source>
        <dbReference type="ARBA" id="ARBA00045077"/>
    </source>
</evidence>
<keyword evidence="4" id="KW-0479">Metal-binding</keyword>
<dbReference type="SUPFAM" id="SSF57180">
    <property type="entry name" value="Cellulose-binding domain"/>
    <property type="match status" value="1"/>
</dbReference>
<gene>
    <name evidence="19" type="ORF">B0H15DRAFT_943683</name>
</gene>
<evidence type="ECO:0000313" key="20">
    <source>
        <dbReference type="Proteomes" id="UP001222325"/>
    </source>
</evidence>
<evidence type="ECO:0000256" key="5">
    <source>
        <dbReference type="ARBA" id="ARBA00022729"/>
    </source>
</evidence>
<feature type="domain" description="CBM1" evidence="18">
    <location>
        <begin position="292"/>
        <end position="328"/>
    </location>
</feature>
<dbReference type="Gene3D" id="2.70.50.70">
    <property type="match status" value="1"/>
</dbReference>
<evidence type="ECO:0000256" key="8">
    <source>
        <dbReference type="ARBA" id="ARBA00023008"/>
    </source>
</evidence>
<evidence type="ECO:0000256" key="3">
    <source>
        <dbReference type="ARBA" id="ARBA00022525"/>
    </source>
</evidence>
<dbReference type="GO" id="GO:0016787">
    <property type="term" value="F:hydrolase activity"/>
    <property type="evidence" value="ECO:0007669"/>
    <property type="project" value="UniProtKB-KW"/>
</dbReference>
<dbReference type="InterPro" id="IPR005103">
    <property type="entry name" value="AA9_LPMO"/>
</dbReference>
<dbReference type="PANTHER" id="PTHR33353:SF10">
    <property type="entry name" value="ENDO-BETA-1,4-GLUCANASE D"/>
    <property type="match status" value="1"/>
</dbReference>
<keyword evidence="11" id="KW-0119">Carbohydrate metabolism</keyword>
<dbReference type="GO" id="GO:0030245">
    <property type="term" value="P:cellulose catabolic process"/>
    <property type="evidence" value="ECO:0007669"/>
    <property type="project" value="UniProtKB-KW"/>
</dbReference>
<name>A0AAD6UG36_9AGAR</name>
<evidence type="ECO:0000256" key="11">
    <source>
        <dbReference type="ARBA" id="ARBA00023277"/>
    </source>
</evidence>
<keyword evidence="5 17" id="KW-0732">Signal</keyword>
<feature type="compositionally biased region" description="Low complexity" evidence="16">
    <location>
        <begin position="250"/>
        <end position="293"/>
    </location>
</feature>
<keyword evidence="10" id="KW-1015">Disulfide bond</keyword>
<dbReference type="PANTHER" id="PTHR33353">
    <property type="entry name" value="PUTATIVE (AFU_ORTHOLOGUE AFUA_1G12560)-RELATED"/>
    <property type="match status" value="1"/>
</dbReference>
<keyword evidence="9" id="KW-0503">Monooxygenase</keyword>
<evidence type="ECO:0000256" key="17">
    <source>
        <dbReference type="SAM" id="SignalP"/>
    </source>
</evidence>
<dbReference type="GO" id="GO:0030248">
    <property type="term" value="F:cellulose binding"/>
    <property type="evidence" value="ECO:0007669"/>
    <property type="project" value="InterPro"/>
</dbReference>
<evidence type="ECO:0000256" key="12">
    <source>
        <dbReference type="ARBA" id="ARBA00023326"/>
    </source>
</evidence>
<accession>A0AAD6UG36</accession>
<comment type="catalytic activity">
    <reaction evidence="14">
        <text>[(1-&gt;4)-beta-D-glucosyl]n+m + reduced acceptor + O2 = 4-dehydro-beta-D-glucosyl-[(1-&gt;4)-beta-D-glucosyl]n-1 + [(1-&gt;4)-beta-D-glucosyl]m + acceptor + H2O.</text>
        <dbReference type="EC" id="1.14.99.56"/>
    </reaction>
</comment>
<protein>
    <recommendedName>
        <fullName evidence="15">lytic cellulose monooxygenase (C4-dehydrogenating)</fullName>
        <ecNumber evidence="15">1.14.99.56</ecNumber>
    </recommendedName>
</protein>
<evidence type="ECO:0000259" key="18">
    <source>
        <dbReference type="PROSITE" id="PS51164"/>
    </source>
</evidence>
<dbReference type="EMBL" id="JARJCN010000004">
    <property type="protein sequence ID" value="KAJ7101355.1"/>
    <property type="molecule type" value="Genomic_DNA"/>
</dbReference>
<dbReference type="SMART" id="SM00236">
    <property type="entry name" value="fCBD"/>
    <property type="match status" value="1"/>
</dbReference>
<evidence type="ECO:0000256" key="6">
    <source>
        <dbReference type="ARBA" id="ARBA00023001"/>
    </source>
</evidence>
<evidence type="ECO:0000256" key="4">
    <source>
        <dbReference type="ARBA" id="ARBA00022723"/>
    </source>
</evidence>
<dbReference type="PROSITE" id="PS51164">
    <property type="entry name" value="CBM1_2"/>
    <property type="match status" value="1"/>
</dbReference>
<comment type="cofactor">
    <cofactor evidence="1">
        <name>Cu(2+)</name>
        <dbReference type="ChEBI" id="CHEBI:29036"/>
    </cofactor>
</comment>
<dbReference type="CDD" id="cd21175">
    <property type="entry name" value="LPMO_AA9"/>
    <property type="match status" value="1"/>
</dbReference>
<feature type="region of interest" description="Disordered" evidence="16">
    <location>
        <begin position="245"/>
        <end position="293"/>
    </location>
</feature>
<evidence type="ECO:0000256" key="7">
    <source>
        <dbReference type="ARBA" id="ARBA00023002"/>
    </source>
</evidence>
<evidence type="ECO:0000256" key="16">
    <source>
        <dbReference type="SAM" id="MobiDB-lite"/>
    </source>
</evidence>
<dbReference type="InterPro" id="IPR000254">
    <property type="entry name" value="CBD"/>
</dbReference>
<keyword evidence="12" id="KW-0624">Polysaccharide degradation</keyword>
<keyword evidence="20" id="KW-1185">Reference proteome</keyword>
<keyword evidence="8" id="KW-0186">Copper</keyword>
<dbReference type="GO" id="GO:0004497">
    <property type="term" value="F:monooxygenase activity"/>
    <property type="evidence" value="ECO:0007669"/>
    <property type="project" value="UniProtKB-KW"/>
</dbReference>